<evidence type="ECO:0000259" key="3">
    <source>
        <dbReference type="Pfam" id="PF00685"/>
    </source>
</evidence>
<evidence type="ECO:0000313" key="4">
    <source>
        <dbReference type="EMBL" id="CAH1401492.1"/>
    </source>
</evidence>
<feature type="domain" description="Sulfotransferase" evidence="3">
    <location>
        <begin position="57"/>
        <end position="326"/>
    </location>
</feature>
<dbReference type="AlphaFoldDB" id="A0A9P0HGT7"/>
<keyword evidence="2" id="KW-0808">Transferase</keyword>
<dbReference type="PANTHER" id="PTHR11783">
    <property type="entry name" value="SULFOTRANSFERASE SULT"/>
    <property type="match status" value="1"/>
</dbReference>
<comment type="similarity">
    <text evidence="1">Belongs to the sulfotransferase 1 family.</text>
</comment>
<dbReference type="InterPro" id="IPR027417">
    <property type="entry name" value="P-loop_NTPase"/>
</dbReference>
<evidence type="ECO:0000313" key="5">
    <source>
        <dbReference type="Proteomes" id="UP001152798"/>
    </source>
</evidence>
<evidence type="ECO:0000256" key="2">
    <source>
        <dbReference type="ARBA" id="ARBA00022679"/>
    </source>
</evidence>
<dbReference type="EMBL" id="OV725081">
    <property type="protein sequence ID" value="CAH1401492.1"/>
    <property type="molecule type" value="Genomic_DNA"/>
</dbReference>
<dbReference type="GO" id="GO:0008146">
    <property type="term" value="F:sulfotransferase activity"/>
    <property type="evidence" value="ECO:0007669"/>
    <property type="project" value="InterPro"/>
</dbReference>
<sequence>MFPYEIKPLDDKLNKEQLHYFKGERSGFCQVGPDKWFLPISFKKHAEAFYNLELKEDDIFIVTFPRTGTTITQELIWMINNNFDYEKSSKIPLFTKFPFLDLDVLIHDDFGKEMFSKNTDPEILEVLKLWKTPVDKLSESTPSPRHFKTHMPFSLLPKNLLDKCKVIYLARNMKDVALSYYYHNKLIKLHDYTGDFERYWNYFKNDLVVYGPYWRHIEEGWERKEHPNLMFLFYEDIIKDMKNVIRNVAKFLGKQVTDSDVDGLYNHLQIANFSKNVPIFAKSKINGWLNESDEGFIRKGDSRGKSEFTDEIKKEAEEWEKEKCSKNHIVFPKKS</sequence>
<dbReference type="Pfam" id="PF00685">
    <property type="entry name" value="Sulfotransfer_1"/>
    <property type="match status" value="1"/>
</dbReference>
<dbReference type="Gene3D" id="3.40.50.300">
    <property type="entry name" value="P-loop containing nucleotide triphosphate hydrolases"/>
    <property type="match status" value="1"/>
</dbReference>
<dbReference type="InterPro" id="IPR000863">
    <property type="entry name" value="Sulfotransferase_dom"/>
</dbReference>
<protein>
    <recommendedName>
        <fullName evidence="3">Sulfotransferase domain-containing protein</fullName>
    </recommendedName>
</protein>
<reference evidence="4" key="1">
    <citation type="submission" date="2022-01" db="EMBL/GenBank/DDBJ databases">
        <authorList>
            <person name="King R."/>
        </authorList>
    </citation>
    <scope>NUCLEOTIDE SEQUENCE</scope>
</reference>
<keyword evidence="5" id="KW-1185">Reference proteome</keyword>
<name>A0A9P0HGT7_NEZVI</name>
<dbReference type="SUPFAM" id="SSF52540">
    <property type="entry name" value="P-loop containing nucleoside triphosphate hydrolases"/>
    <property type="match status" value="1"/>
</dbReference>
<dbReference type="Proteomes" id="UP001152798">
    <property type="component" value="Chromosome 5"/>
</dbReference>
<gene>
    <name evidence="4" type="ORF">NEZAVI_LOCUS10503</name>
</gene>
<accession>A0A9P0HGT7</accession>
<organism evidence="4 5">
    <name type="scientific">Nezara viridula</name>
    <name type="common">Southern green stink bug</name>
    <name type="synonym">Cimex viridulus</name>
    <dbReference type="NCBI Taxonomy" id="85310"/>
    <lineage>
        <taxon>Eukaryota</taxon>
        <taxon>Metazoa</taxon>
        <taxon>Ecdysozoa</taxon>
        <taxon>Arthropoda</taxon>
        <taxon>Hexapoda</taxon>
        <taxon>Insecta</taxon>
        <taxon>Pterygota</taxon>
        <taxon>Neoptera</taxon>
        <taxon>Paraneoptera</taxon>
        <taxon>Hemiptera</taxon>
        <taxon>Heteroptera</taxon>
        <taxon>Panheteroptera</taxon>
        <taxon>Pentatomomorpha</taxon>
        <taxon>Pentatomoidea</taxon>
        <taxon>Pentatomidae</taxon>
        <taxon>Pentatominae</taxon>
        <taxon>Nezara</taxon>
    </lineage>
</organism>
<dbReference type="OrthoDB" id="205623at2759"/>
<evidence type="ECO:0000256" key="1">
    <source>
        <dbReference type="ARBA" id="ARBA00005771"/>
    </source>
</evidence>
<proteinExistence type="inferred from homology"/>